<feature type="non-terminal residue" evidence="2">
    <location>
        <position position="108"/>
    </location>
</feature>
<protein>
    <submittedName>
        <fullName evidence="2">Uncharacterized protein</fullName>
    </submittedName>
</protein>
<sequence length="108" mass="12015">IMADNEQTGEKAELEDIQLQDMQEAHGKQASHPVSSEPPEEPSDSTKKALITKGSKREKKKGNKEKKLDDLKQELEVTETWTALGRIAGLCNRAEFVSGQDNVAVLRR</sequence>
<evidence type="ECO:0000313" key="2">
    <source>
        <dbReference type="EMBL" id="EDO27204.1"/>
    </source>
</evidence>
<dbReference type="InParanoid" id="A7T9W8"/>
<accession>A7T9W8</accession>
<feature type="non-terminal residue" evidence="2">
    <location>
        <position position="1"/>
    </location>
</feature>
<keyword evidence="3" id="KW-1185">Reference proteome</keyword>
<dbReference type="EMBL" id="DS473666">
    <property type="protein sequence ID" value="EDO27204.1"/>
    <property type="molecule type" value="Genomic_DNA"/>
</dbReference>
<proteinExistence type="predicted"/>
<evidence type="ECO:0000313" key="3">
    <source>
        <dbReference type="Proteomes" id="UP000001593"/>
    </source>
</evidence>
<dbReference type="HOGENOM" id="CLU_2216509_0_0_1"/>
<name>A7T9W8_NEMVE</name>
<dbReference type="Proteomes" id="UP000001593">
    <property type="component" value="Unassembled WGS sequence"/>
</dbReference>
<evidence type="ECO:0000256" key="1">
    <source>
        <dbReference type="SAM" id="MobiDB-lite"/>
    </source>
</evidence>
<dbReference type="AlphaFoldDB" id="A7T9W8"/>
<feature type="compositionally biased region" description="Basic residues" evidence="1">
    <location>
        <begin position="54"/>
        <end position="64"/>
    </location>
</feature>
<reference evidence="2 3" key="1">
    <citation type="journal article" date="2007" name="Science">
        <title>Sea anemone genome reveals ancestral eumetazoan gene repertoire and genomic organization.</title>
        <authorList>
            <person name="Putnam N.H."/>
            <person name="Srivastava M."/>
            <person name="Hellsten U."/>
            <person name="Dirks B."/>
            <person name="Chapman J."/>
            <person name="Salamov A."/>
            <person name="Terry A."/>
            <person name="Shapiro H."/>
            <person name="Lindquist E."/>
            <person name="Kapitonov V.V."/>
            <person name="Jurka J."/>
            <person name="Genikhovich G."/>
            <person name="Grigoriev I.V."/>
            <person name="Lucas S.M."/>
            <person name="Steele R.E."/>
            <person name="Finnerty J.R."/>
            <person name="Technau U."/>
            <person name="Martindale M.Q."/>
            <person name="Rokhsar D.S."/>
        </authorList>
    </citation>
    <scope>NUCLEOTIDE SEQUENCE [LARGE SCALE GENOMIC DNA]</scope>
    <source>
        <strain evidence="3">CH2 X CH6</strain>
    </source>
</reference>
<feature type="region of interest" description="Disordered" evidence="1">
    <location>
        <begin position="1"/>
        <end position="70"/>
    </location>
</feature>
<organism evidence="2 3">
    <name type="scientific">Nematostella vectensis</name>
    <name type="common">Starlet sea anemone</name>
    <dbReference type="NCBI Taxonomy" id="45351"/>
    <lineage>
        <taxon>Eukaryota</taxon>
        <taxon>Metazoa</taxon>
        <taxon>Cnidaria</taxon>
        <taxon>Anthozoa</taxon>
        <taxon>Hexacorallia</taxon>
        <taxon>Actiniaria</taxon>
        <taxon>Edwardsiidae</taxon>
        <taxon>Nematostella</taxon>
    </lineage>
</organism>
<gene>
    <name evidence="2" type="ORF">NEMVEDRAFT_v1g224316</name>
</gene>